<dbReference type="InterPro" id="IPR026022">
    <property type="entry name" value="PhoU_dom"/>
</dbReference>
<dbReference type="PIRSF" id="PIRSF003107">
    <property type="entry name" value="PhoU"/>
    <property type="match status" value="1"/>
</dbReference>
<accession>A0ABN9NU16</accession>
<dbReference type="Gene3D" id="1.20.58.220">
    <property type="entry name" value="Phosphate transport system protein phou homolog 2, domain 2"/>
    <property type="match status" value="1"/>
</dbReference>
<dbReference type="PANTHER" id="PTHR42930:SF3">
    <property type="entry name" value="PHOSPHATE-SPECIFIC TRANSPORT SYSTEM ACCESSORY PROTEIN PHOU"/>
    <property type="match status" value="1"/>
</dbReference>
<organism evidence="4 5">
    <name type="scientific">[Mycobacterium] burgundiense</name>
    <dbReference type="NCBI Taxonomy" id="3064286"/>
    <lineage>
        <taxon>Bacteria</taxon>
        <taxon>Bacillati</taxon>
        <taxon>Actinomycetota</taxon>
        <taxon>Actinomycetes</taxon>
        <taxon>Mycobacteriales</taxon>
        <taxon>Mycobacteriaceae</taxon>
        <taxon>Mycolicibacterium</taxon>
    </lineage>
</organism>
<evidence type="ECO:0000313" key="4">
    <source>
        <dbReference type="EMBL" id="CAJ1510318.1"/>
    </source>
</evidence>
<sequence>MPTRSAFRKRLDALTEDTSAMCALAGSVMAQATTALLRYDEFDSAAMQDDLAELHMKHRKVERSALVTLACEAPVARDLRYVVSALHIASDADRMGELAAHVARTVHRRRPAPVVTESVAGYFEAMGRLVVDLAHAAAAVVVDGDIVRADRIRQTDDSVDELHRRLFAVLMSRDWDGGVQQAVDLILLGRFYERFGDHATAIADWIEFRTTGNSPLRGDTAC</sequence>
<dbReference type="InterPro" id="IPR028366">
    <property type="entry name" value="PhoU"/>
</dbReference>
<dbReference type="Pfam" id="PF01895">
    <property type="entry name" value="PhoU"/>
    <property type="match status" value="2"/>
</dbReference>
<proteinExistence type="inferred from homology"/>
<feature type="domain" description="PhoU" evidence="3">
    <location>
        <begin position="125"/>
        <end position="206"/>
    </location>
</feature>
<comment type="subcellular location">
    <subcellularLocation>
        <location evidence="2">Cytoplasm</location>
    </subcellularLocation>
</comment>
<dbReference type="SUPFAM" id="SSF109755">
    <property type="entry name" value="PhoU-like"/>
    <property type="match status" value="1"/>
</dbReference>
<protein>
    <recommendedName>
        <fullName evidence="2">Phosphate-specific transport system accessory protein PhoU</fullName>
    </recommendedName>
</protein>
<evidence type="ECO:0000313" key="5">
    <source>
        <dbReference type="Proteomes" id="UP001190465"/>
    </source>
</evidence>
<dbReference type="PANTHER" id="PTHR42930">
    <property type="entry name" value="PHOSPHATE-SPECIFIC TRANSPORT SYSTEM ACCESSORY PROTEIN PHOU"/>
    <property type="match status" value="1"/>
</dbReference>
<keyword evidence="5" id="KW-1185">Reference proteome</keyword>
<comment type="function">
    <text evidence="2">Plays a role in the regulation of phosphate uptake.</text>
</comment>
<evidence type="ECO:0000256" key="2">
    <source>
        <dbReference type="PIRNR" id="PIRNR003107"/>
    </source>
</evidence>
<comment type="similarity">
    <text evidence="2">Belongs to the PhoU family.</text>
</comment>
<evidence type="ECO:0000259" key="3">
    <source>
        <dbReference type="Pfam" id="PF01895"/>
    </source>
</evidence>
<reference evidence="4 5" key="1">
    <citation type="submission" date="2023-08" db="EMBL/GenBank/DDBJ databases">
        <authorList>
            <person name="Folkvardsen B D."/>
            <person name="Norman A."/>
        </authorList>
    </citation>
    <scope>NUCLEOTIDE SEQUENCE [LARGE SCALE GENOMIC DNA]</scope>
    <source>
        <strain evidence="4 5">Mu0053</strain>
    </source>
</reference>
<dbReference type="EMBL" id="OY726397">
    <property type="protein sequence ID" value="CAJ1510318.1"/>
    <property type="molecule type" value="Genomic_DNA"/>
</dbReference>
<gene>
    <name evidence="4" type="primary">phoU</name>
    <name evidence="4" type="ORF">MU0053_004551</name>
</gene>
<dbReference type="NCBIfam" id="TIGR02135">
    <property type="entry name" value="phoU_full"/>
    <property type="match status" value="1"/>
</dbReference>
<dbReference type="InterPro" id="IPR038078">
    <property type="entry name" value="PhoU-like_sf"/>
</dbReference>
<keyword evidence="2" id="KW-0963">Cytoplasm</keyword>
<keyword evidence="1 2" id="KW-0592">Phosphate transport</keyword>
<comment type="subunit">
    <text evidence="2">Homodimer.</text>
</comment>
<evidence type="ECO:0000256" key="1">
    <source>
        <dbReference type="ARBA" id="ARBA00022592"/>
    </source>
</evidence>
<name>A0ABN9NU16_9MYCO</name>
<dbReference type="RefSeq" id="WP_308479833.1">
    <property type="nucleotide sequence ID" value="NZ_OY726397.1"/>
</dbReference>
<dbReference type="Proteomes" id="UP001190465">
    <property type="component" value="Chromosome"/>
</dbReference>
<feature type="domain" description="PhoU" evidence="3">
    <location>
        <begin position="20"/>
        <end position="106"/>
    </location>
</feature>
<keyword evidence="2" id="KW-0813">Transport</keyword>